<reference evidence="2 3" key="1">
    <citation type="submission" date="2019-09" db="EMBL/GenBank/DDBJ databases">
        <title>Wenzhouxiangella sp. Genome sequencing and assembly.</title>
        <authorList>
            <person name="Zhang R."/>
        </authorList>
    </citation>
    <scope>NUCLEOTIDE SEQUENCE [LARGE SCALE GENOMIC DNA]</scope>
    <source>
        <strain evidence="2 3">W260</strain>
    </source>
</reference>
<dbReference type="InterPro" id="IPR032342">
    <property type="entry name" value="DUF4861"/>
</dbReference>
<comment type="caution">
    <text evidence="2">The sequence shown here is derived from an EMBL/GenBank/DDBJ whole genome shotgun (WGS) entry which is preliminary data.</text>
</comment>
<name>A0A5N0T8H9_9GAMM</name>
<evidence type="ECO:0000256" key="1">
    <source>
        <dbReference type="SAM" id="MobiDB-lite"/>
    </source>
</evidence>
<evidence type="ECO:0000313" key="3">
    <source>
        <dbReference type="Proteomes" id="UP000325372"/>
    </source>
</evidence>
<feature type="compositionally biased region" description="Basic and acidic residues" evidence="1">
    <location>
        <begin position="200"/>
        <end position="212"/>
    </location>
</feature>
<feature type="compositionally biased region" description="Basic residues" evidence="1">
    <location>
        <begin position="51"/>
        <end position="74"/>
    </location>
</feature>
<dbReference type="Proteomes" id="UP000325372">
    <property type="component" value="Unassembled WGS sequence"/>
</dbReference>
<keyword evidence="3" id="KW-1185">Reference proteome</keyword>
<dbReference type="Pfam" id="PF16153">
    <property type="entry name" value="DUF4861"/>
    <property type="match status" value="1"/>
</dbReference>
<gene>
    <name evidence="2" type="ORF">F3N42_11840</name>
</gene>
<protein>
    <submittedName>
        <fullName evidence="2">DUF4861 domain-containing protein</fullName>
    </submittedName>
</protein>
<dbReference type="AlphaFoldDB" id="A0A5N0T8H9"/>
<organism evidence="2 3">
    <name type="scientific">Marinihelvus fidelis</name>
    <dbReference type="NCBI Taxonomy" id="2613842"/>
    <lineage>
        <taxon>Bacteria</taxon>
        <taxon>Pseudomonadati</taxon>
        <taxon>Pseudomonadota</taxon>
        <taxon>Gammaproteobacteria</taxon>
        <taxon>Chromatiales</taxon>
        <taxon>Wenzhouxiangellaceae</taxon>
        <taxon>Marinihelvus</taxon>
    </lineage>
</organism>
<sequence length="578" mass="64718">MPGRWRAVRGCRTTTRPLCRNPVAGHGAGPPGRAGRTPGRRARARTYPAPVRRRPRGHHRRAGRPRRLDHRRYPGHQTECRHPRPRIPRGGHGLQHPGVRGTTGHPDFNTRRRQRRLIVLKRIAPLCLAPLIGGTALAADDTANGWYTQGDFTPTQRVRLTISNPLDRARENSPVIITREQLAALPDVHELSITLVDPQGESRPEPTPEHFNRQGGHSSRKETHGRWIPYQLDDLDKDGLWDELFFMTDLDGGESKDLYLYLGDQHYGWEAHRTHAGIGTYVRHNVPFWESENIGWKLWFATDIDVFGKREPVLMSQHLYMDNLDGYGVGLVDPAWGSDIMQVNNSFGGGGIGVFEDDDNPNVVSRSRYTPQGPDDTGFNAGPAGDSRYAYTVLVNGPIRSMVQAKTMNWDSGAGEYEYEQVYTAYAGHSFATSRVTYSTFEPDNAGTDFAVGIRKHVGEDHHYQDGGVVISGAPEAIRNLDDEGLRENDLFVDYVGTALVVPKRYAPEYVYVPGFSENHAYRIEPNAERTFEYLIAAGWSDGVVNQTPEEFQDYVLTVAEEFNAPVQFGGAVLESKD</sequence>
<feature type="region of interest" description="Disordered" evidence="1">
    <location>
        <begin position="16"/>
        <end position="108"/>
    </location>
</feature>
<evidence type="ECO:0000313" key="2">
    <source>
        <dbReference type="EMBL" id="KAA9131028.1"/>
    </source>
</evidence>
<feature type="region of interest" description="Disordered" evidence="1">
    <location>
        <begin position="197"/>
        <end position="223"/>
    </location>
</feature>
<dbReference type="EMBL" id="VYXP01000006">
    <property type="protein sequence ID" value="KAA9131028.1"/>
    <property type="molecule type" value="Genomic_DNA"/>
</dbReference>
<proteinExistence type="predicted"/>
<accession>A0A5N0T8H9</accession>